<dbReference type="Pfam" id="PF08449">
    <property type="entry name" value="UAA"/>
    <property type="match status" value="1"/>
</dbReference>
<keyword evidence="3" id="KW-0762">Sugar transport</keyword>
<dbReference type="SUPFAM" id="SSF103481">
    <property type="entry name" value="Multidrug resistance efflux transporter EmrE"/>
    <property type="match status" value="1"/>
</dbReference>
<evidence type="ECO:0000313" key="9">
    <source>
        <dbReference type="EMBL" id="GAW07554.1"/>
    </source>
</evidence>
<sequence>MHRRVIAGLKPFLFSFCLLHLALTNGNNVHTKSNSAQVDPGVTLTQAGSVLLDYSAILSLVLGGCCANVWSYEQLLIMNPRIGSALTFSQMMFITLQSLPGFITFSSPSISGKEDTGRKNWLPRLRSRQVPLIQWASQVLVHTTGSLLNNWAFAFNVPLTVLIVFRSAGLAVSMILGYSVLGRRYSAIQVISVLVVSFGAILATLSKSSVASSTADPVDTQRYALGIVMIVTSLLLTGILGVLQEQTYKKYGPCWKEGVFYTHLLSLPVFLFLARDVKQGLASLNRPGSSVSGPVPGSVFVSWLILAGNLVSQLICVSGVNKLTSRVSSVSTNLVLTTRKAISLCFSVWWFGSGWNAELAIGACMVFAGSLSFSLVSGGTPLRRGEGDGKDITESKLNAKMKKE</sequence>
<dbReference type="Proteomes" id="UP000188533">
    <property type="component" value="Unassembled WGS sequence"/>
</dbReference>
<evidence type="ECO:0000256" key="8">
    <source>
        <dbReference type="SAM" id="SignalP"/>
    </source>
</evidence>
<proteinExistence type="predicted"/>
<dbReference type="GO" id="GO:0005462">
    <property type="term" value="F:UDP-N-acetylglucosamine transmembrane transporter activity"/>
    <property type="evidence" value="ECO:0007669"/>
    <property type="project" value="TreeGrafter"/>
</dbReference>
<comment type="caution">
    <text evidence="9">The sequence shown here is derived from an EMBL/GenBank/DDBJ whole genome shotgun (WGS) entry which is preliminary data.</text>
</comment>
<reference evidence="9 10" key="2">
    <citation type="submission" date="2017-02" db="EMBL/GenBank/DDBJ databases">
        <title>A genome survey and senescence transcriptome analysis in Lentinula edodes.</title>
        <authorList>
            <person name="Sakamoto Y."/>
            <person name="Nakade K."/>
            <person name="Sato S."/>
            <person name="Yoshida Y."/>
            <person name="Miyazaki K."/>
            <person name="Natsume S."/>
            <person name="Konno N."/>
        </authorList>
    </citation>
    <scope>NUCLEOTIDE SEQUENCE [LARGE SCALE GENOMIC DNA]</scope>
    <source>
        <strain evidence="9 10">NBRC 111202</strain>
    </source>
</reference>
<protein>
    <submittedName>
        <fullName evidence="9">UDP-galactose transporter</fullName>
    </submittedName>
</protein>
<accession>A0A1Q3EKB2</accession>
<evidence type="ECO:0000256" key="4">
    <source>
        <dbReference type="ARBA" id="ARBA00022692"/>
    </source>
</evidence>
<dbReference type="EMBL" id="BDGU01000468">
    <property type="protein sequence ID" value="GAW07554.1"/>
    <property type="molecule type" value="Genomic_DNA"/>
</dbReference>
<organism evidence="9 10">
    <name type="scientific">Lentinula edodes</name>
    <name type="common">Shiitake mushroom</name>
    <name type="synonym">Lentinus edodes</name>
    <dbReference type="NCBI Taxonomy" id="5353"/>
    <lineage>
        <taxon>Eukaryota</taxon>
        <taxon>Fungi</taxon>
        <taxon>Dikarya</taxon>
        <taxon>Basidiomycota</taxon>
        <taxon>Agaricomycotina</taxon>
        <taxon>Agaricomycetes</taxon>
        <taxon>Agaricomycetidae</taxon>
        <taxon>Agaricales</taxon>
        <taxon>Marasmiineae</taxon>
        <taxon>Omphalotaceae</taxon>
        <taxon>Lentinula</taxon>
    </lineage>
</organism>
<comment type="subcellular location">
    <subcellularLocation>
        <location evidence="1">Endomembrane system</location>
        <topology evidence="1">Multi-pass membrane protein</topology>
    </subcellularLocation>
</comment>
<feature type="chain" id="PRO_5012998654" evidence="8">
    <location>
        <begin position="27"/>
        <end position="404"/>
    </location>
</feature>
<evidence type="ECO:0000256" key="6">
    <source>
        <dbReference type="ARBA" id="ARBA00023136"/>
    </source>
</evidence>
<feature type="transmembrane region" description="Helical" evidence="7">
    <location>
        <begin position="51"/>
        <end position="70"/>
    </location>
</feature>
<keyword evidence="8" id="KW-0732">Signal</keyword>
<keyword evidence="5 7" id="KW-1133">Transmembrane helix</keyword>
<keyword evidence="10" id="KW-1185">Reference proteome</keyword>
<evidence type="ECO:0000256" key="7">
    <source>
        <dbReference type="SAM" id="Phobius"/>
    </source>
</evidence>
<dbReference type="AlphaFoldDB" id="A0A1Q3EKB2"/>
<evidence type="ECO:0000256" key="2">
    <source>
        <dbReference type="ARBA" id="ARBA00022448"/>
    </source>
</evidence>
<feature type="transmembrane region" description="Helical" evidence="7">
    <location>
        <begin position="82"/>
        <end position="103"/>
    </location>
</feature>
<dbReference type="InterPro" id="IPR013657">
    <property type="entry name" value="SCL35B1-4/HUT1"/>
</dbReference>
<feature type="transmembrane region" description="Helical" evidence="7">
    <location>
        <begin position="223"/>
        <end position="243"/>
    </location>
</feature>
<feature type="signal peptide" evidence="8">
    <location>
        <begin position="1"/>
        <end position="26"/>
    </location>
</feature>
<gene>
    <name evidence="9" type="ORF">LENED_009556</name>
</gene>
<evidence type="ECO:0000256" key="1">
    <source>
        <dbReference type="ARBA" id="ARBA00004127"/>
    </source>
</evidence>
<evidence type="ECO:0000256" key="3">
    <source>
        <dbReference type="ARBA" id="ARBA00022597"/>
    </source>
</evidence>
<dbReference type="PANTHER" id="PTHR10778:SF4">
    <property type="entry name" value="NUCLEOTIDE SUGAR TRANSPORTER SLC35B4"/>
    <property type="match status" value="1"/>
</dbReference>
<keyword evidence="2" id="KW-0813">Transport</keyword>
<feature type="transmembrane region" description="Helical" evidence="7">
    <location>
        <begin position="185"/>
        <end position="203"/>
    </location>
</feature>
<keyword evidence="6 7" id="KW-0472">Membrane</keyword>
<dbReference type="PANTHER" id="PTHR10778">
    <property type="entry name" value="SOLUTE CARRIER FAMILY 35 MEMBER B"/>
    <property type="match status" value="1"/>
</dbReference>
<dbReference type="GO" id="GO:0000139">
    <property type="term" value="C:Golgi membrane"/>
    <property type="evidence" value="ECO:0007669"/>
    <property type="project" value="TreeGrafter"/>
</dbReference>
<reference evidence="9 10" key="1">
    <citation type="submission" date="2016-08" db="EMBL/GenBank/DDBJ databases">
        <authorList>
            <consortium name="Lentinula edodes genome sequencing consortium"/>
            <person name="Sakamoto Y."/>
            <person name="Nakade K."/>
            <person name="Sato S."/>
            <person name="Yoshida Y."/>
            <person name="Miyazaki K."/>
            <person name="Natsume S."/>
            <person name="Konno N."/>
        </authorList>
    </citation>
    <scope>NUCLEOTIDE SEQUENCE [LARGE SCALE GENOMIC DNA]</scope>
    <source>
        <strain evidence="9 10">NBRC 111202</strain>
    </source>
</reference>
<feature type="transmembrane region" description="Helical" evidence="7">
    <location>
        <begin position="357"/>
        <end position="376"/>
    </location>
</feature>
<feature type="transmembrane region" description="Helical" evidence="7">
    <location>
        <begin position="153"/>
        <end position="178"/>
    </location>
</feature>
<dbReference type="InterPro" id="IPR037185">
    <property type="entry name" value="EmrE-like"/>
</dbReference>
<name>A0A1Q3EKB2_LENED</name>
<dbReference type="GO" id="GO:0005789">
    <property type="term" value="C:endoplasmic reticulum membrane"/>
    <property type="evidence" value="ECO:0007669"/>
    <property type="project" value="TreeGrafter"/>
</dbReference>
<dbReference type="GO" id="GO:0005464">
    <property type="term" value="F:UDP-xylose transmembrane transporter activity"/>
    <property type="evidence" value="ECO:0007669"/>
    <property type="project" value="TreeGrafter"/>
</dbReference>
<keyword evidence="4 7" id="KW-0812">Transmembrane</keyword>
<evidence type="ECO:0000313" key="10">
    <source>
        <dbReference type="Proteomes" id="UP000188533"/>
    </source>
</evidence>
<dbReference type="STRING" id="5353.A0A1Q3EKB2"/>
<evidence type="ECO:0000256" key="5">
    <source>
        <dbReference type="ARBA" id="ARBA00022989"/>
    </source>
</evidence>